<keyword evidence="1" id="KW-1133">Transmembrane helix</keyword>
<gene>
    <name evidence="2" type="ORF">HNR07_000344</name>
</gene>
<sequence length="70" mass="7551">MSEKNSSRVTVYAAGTAVFCALVAIITTTDPFPALRVPLQLASVVVLVVMAYLLGRETRAVRKPEKETEA</sequence>
<comment type="caution">
    <text evidence="2">The sequence shown here is derived from an EMBL/GenBank/DDBJ whole genome shotgun (WGS) entry which is preliminary data.</text>
</comment>
<evidence type="ECO:0000313" key="2">
    <source>
        <dbReference type="EMBL" id="MBB5489207.1"/>
    </source>
</evidence>
<dbReference type="GO" id="GO:0008233">
    <property type="term" value="F:peptidase activity"/>
    <property type="evidence" value="ECO:0007669"/>
    <property type="project" value="UniProtKB-KW"/>
</dbReference>
<reference evidence="2 3" key="1">
    <citation type="submission" date="2020-08" db="EMBL/GenBank/DDBJ databases">
        <title>Sequencing the genomes of 1000 actinobacteria strains.</title>
        <authorList>
            <person name="Klenk H.-P."/>
        </authorList>
    </citation>
    <scope>NUCLEOTIDE SEQUENCE [LARGE SCALE GENOMIC DNA]</scope>
    <source>
        <strain evidence="2 3">DSM 44598</strain>
    </source>
</reference>
<protein>
    <submittedName>
        <fullName evidence="2">Membrane protein implicated in regulation of membrane protease activity</fullName>
    </submittedName>
</protein>
<proteinExistence type="predicted"/>
<name>A0A840WBT8_9ACTN</name>
<dbReference type="GO" id="GO:0006508">
    <property type="term" value="P:proteolysis"/>
    <property type="evidence" value="ECO:0007669"/>
    <property type="project" value="UniProtKB-KW"/>
</dbReference>
<feature type="transmembrane region" description="Helical" evidence="1">
    <location>
        <begin position="35"/>
        <end position="54"/>
    </location>
</feature>
<evidence type="ECO:0000313" key="3">
    <source>
        <dbReference type="Proteomes" id="UP000579647"/>
    </source>
</evidence>
<accession>A0A840WBT8</accession>
<feature type="transmembrane region" description="Helical" evidence="1">
    <location>
        <begin position="9"/>
        <end position="29"/>
    </location>
</feature>
<dbReference type="EMBL" id="JACHDO010000001">
    <property type="protein sequence ID" value="MBB5489207.1"/>
    <property type="molecule type" value="Genomic_DNA"/>
</dbReference>
<keyword evidence="3" id="KW-1185">Reference proteome</keyword>
<evidence type="ECO:0000256" key="1">
    <source>
        <dbReference type="SAM" id="Phobius"/>
    </source>
</evidence>
<dbReference type="AlphaFoldDB" id="A0A840WBT8"/>
<keyword evidence="1" id="KW-0812">Transmembrane</keyword>
<keyword evidence="1" id="KW-0472">Membrane</keyword>
<keyword evidence="2" id="KW-0378">Hydrolase</keyword>
<dbReference type="Proteomes" id="UP000579647">
    <property type="component" value="Unassembled WGS sequence"/>
</dbReference>
<organism evidence="2 3">
    <name type="scientific">Nocardiopsis metallicus</name>
    <dbReference type="NCBI Taxonomy" id="179819"/>
    <lineage>
        <taxon>Bacteria</taxon>
        <taxon>Bacillati</taxon>
        <taxon>Actinomycetota</taxon>
        <taxon>Actinomycetes</taxon>
        <taxon>Streptosporangiales</taxon>
        <taxon>Nocardiopsidaceae</taxon>
        <taxon>Nocardiopsis</taxon>
    </lineage>
</organism>
<keyword evidence="2" id="KW-0645">Protease</keyword>
<dbReference type="RefSeq" id="WP_184361013.1">
    <property type="nucleotide sequence ID" value="NZ_BAAAKM010000165.1"/>
</dbReference>